<dbReference type="EMBL" id="CADCTX010000388">
    <property type="protein sequence ID" value="CAA9316661.1"/>
    <property type="molecule type" value="Genomic_DNA"/>
</dbReference>
<organism evidence="2">
    <name type="scientific">uncultured Gemmatimonadaceae bacterium</name>
    <dbReference type="NCBI Taxonomy" id="246130"/>
    <lineage>
        <taxon>Bacteria</taxon>
        <taxon>Pseudomonadati</taxon>
        <taxon>Gemmatimonadota</taxon>
        <taxon>Gemmatimonadia</taxon>
        <taxon>Gemmatimonadales</taxon>
        <taxon>Gemmatimonadaceae</taxon>
        <taxon>environmental samples</taxon>
    </lineage>
</organism>
<feature type="non-terminal residue" evidence="2">
    <location>
        <position position="1"/>
    </location>
</feature>
<feature type="region of interest" description="Disordered" evidence="1">
    <location>
        <begin position="1"/>
        <end position="39"/>
    </location>
</feature>
<sequence>GPRAAHSPSSPTRRCRSRSSTARSETTSPGPSVWRPRFV</sequence>
<feature type="compositionally biased region" description="Low complexity" evidence="1">
    <location>
        <begin position="7"/>
        <end position="29"/>
    </location>
</feature>
<dbReference type="AlphaFoldDB" id="A0A6J4KWQ2"/>
<gene>
    <name evidence="2" type="ORF">AVDCRST_MAG40-1266</name>
</gene>
<evidence type="ECO:0000256" key="1">
    <source>
        <dbReference type="SAM" id="MobiDB-lite"/>
    </source>
</evidence>
<feature type="non-terminal residue" evidence="2">
    <location>
        <position position="39"/>
    </location>
</feature>
<proteinExistence type="predicted"/>
<reference evidence="2" key="1">
    <citation type="submission" date="2020-02" db="EMBL/GenBank/DDBJ databases">
        <authorList>
            <person name="Meier V. D."/>
        </authorList>
    </citation>
    <scope>NUCLEOTIDE SEQUENCE</scope>
    <source>
        <strain evidence="2">AVDCRST_MAG40</strain>
    </source>
</reference>
<accession>A0A6J4KWQ2</accession>
<name>A0A6J4KWQ2_9BACT</name>
<protein>
    <submittedName>
        <fullName evidence="2">Uncharacterized protein</fullName>
    </submittedName>
</protein>
<evidence type="ECO:0000313" key="2">
    <source>
        <dbReference type="EMBL" id="CAA9316661.1"/>
    </source>
</evidence>